<reference evidence="8 9" key="1">
    <citation type="journal article" date="2019" name="Int. J. Syst. Evol. Microbiol.">
        <title>The Global Catalogue of Microorganisms (GCM) 10K type strain sequencing project: providing services to taxonomists for standard genome sequencing and annotation.</title>
        <authorList>
            <consortium name="The Broad Institute Genomics Platform"/>
            <consortium name="The Broad Institute Genome Sequencing Center for Infectious Disease"/>
            <person name="Wu L."/>
            <person name="Ma J."/>
        </authorList>
    </citation>
    <scope>NUCLEOTIDE SEQUENCE [LARGE SCALE GENOMIC DNA]</scope>
    <source>
        <strain evidence="8 9">JCM 6833</strain>
    </source>
</reference>
<keyword evidence="5 6" id="KW-0472">Membrane</keyword>
<feature type="domain" description="Membrane transport protein MMPL" evidence="7">
    <location>
        <begin position="393"/>
        <end position="703"/>
    </location>
</feature>
<dbReference type="PANTHER" id="PTHR33406:SF13">
    <property type="entry name" value="MEMBRANE PROTEIN YDFJ"/>
    <property type="match status" value="1"/>
</dbReference>
<keyword evidence="3 6" id="KW-0812">Transmembrane</keyword>
<feature type="transmembrane region" description="Helical" evidence="6">
    <location>
        <begin position="292"/>
        <end position="320"/>
    </location>
</feature>
<dbReference type="PROSITE" id="PS51257">
    <property type="entry name" value="PROKAR_LIPOPROTEIN"/>
    <property type="match status" value="1"/>
</dbReference>
<keyword evidence="2" id="KW-1003">Cell membrane</keyword>
<evidence type="ECO:0000256" key="3">
    <source>
        <dbReference type="ARBA" id="ARBA00022692"/>
    </source>
</evidence>
<feature type="transmembrane region" description="Helical" evidence="6">
    <location>
        <begin position="520"/>
        <end position="539"/>
    </location>
</feature>
<keyword evidence="4 6" id="KW-1133">Transmembrane helix</keyword>
<keyword evidence="9" id="KW-1185">Reference proteome</keyword>
<dbReference type="Pfam" id="PF03176">
    <property type="entry name" value="MMPL"/>
    <property type="match status" value="2"/>
</dbReference>
<organism evidence="8 9">
    <name type="scientific">Actinomadura fulvescens</name>
    <dbReference type="NCBI Taxonomy" id="46160"/>
    <lineage>
        <taxon>Bacteria</taxon>
        <taxon>Bacillati</taxon>
        <taxon>Actinomycetota</taxon>
        <taxon>Actinomycetes</taxon>
        <taxon>Streptosporangiales</taxon>
        <taxon>Thermomonosporaceae</taxon>
        <taxon>Actinomadura</taxon>
    </lineage>
</organism>
<evidence type="ECO:0000313" key="9">
    <source>
        <dbReference type="Proteomes" id="UP001501509"/>
    </source>
</evidence>
<dbReference type="Proteomes" id="UP001501509">
    <property type="component" value="Unassembled WGS sequence"/>
</dbReference>
<feature type="transmembrane region" description="Helical" evidence="6">
    <location>
        <begin position="223"/>
        <end position="243"/>
    </location>
</feature>
<evidence type="ECO:0000256" key="5">
    <source>
        <dbReference type="ARBA" id="ARBA00023136"/>
    </source>
</evidence>
<sequence>MARWSAVHPWRAIGMWLAFVVACVVIGGAAGTDKATLIDQGTGESGRAAAVAHAHGVAEPAGENVLISARQGALDQARAAQAAGEVAQRMRKLPDVAAVGQPSPSPKGDAILLPITMRGDPETAKERVEPLLAQTAEVQRAHPGLRIEQAGDASIQHGMGELIVEDLLKADLIGLPITLVILLVAFGAVIAAGVPLLLAITAVVGAVGLTALVSHLVPMYDSATSMTMLMGLAVGVDYSLFYLRREREERARGRDHLAAIEIAAATSGHAVVVSAVAVIVSMAGLFLTGHVIFTSLASAAIVVVAVSMLGSVTVLPAVLAKLGPRVDRPRVPLVWRLTATRQGPPRLWPALLRPALRRPAATLLVSVLGLGALALPALGMDLRSTTTDELSRAIPAMRTYDRLTASFPGESTSHLVVVRAPAERAGEARQALRGLAAMTRDDRLFAPVTTQVRQSADRRVHTLVLASPYDVGSDQAQDAVRRLRAELLPATAGRVAGAEHWTGGEAADSHDFGKRLEERLPLVIGFVLLLTFVMMAAMFRSVVVALTAIAVNLLSVGAAFGALVLVFQHTWAEGPLGFTSTGHIIAWIPLFLFAVLFGLSMDYHVFLVSRIREAAAAGLPTRQAVADGITRSAGVVTGAAVIMISVFALFGAMRLMDMKQMGIGLAVAVLIDAVVIRIVVLPALMTLLGPANWWPGLPAPRRHVPGSPRDK</sequence>
<evidence type="ECO:0000256" key="1">
    <source>
        <dbReference type="ARBA" id="ARBA00004651"/>
    </source>
</evidence>
<gene>
    <name evidence="8" type="ORF">GCM10010411_37940</name>
</gene>
<feature type="transmembrane region" description="Helical" evidence="6">
    <location>
        <begin position="264"/>
        <end position="286"/>
    </location>
</feature>
<feature type="transmembrane region" description="Helical" evidence="6">
    <location>
        <begin position="545"/>
        <end position="566"/>
    </location>
</feature>
<protein>
    <submittedName>
        <fullName evidence="8">MMPL family transporter</fullName>
    </submittedName>
</protein>
<evidence type="ECO:0000259" key="7">
    <source>
        <dbReference type="Pfam" id="PF03176"/>
    </source>
</evidence>
<evidence type="ECO:0000256" key="4">
    <source>
        <dbReference type="ARBA" id="ARBA00022989"/>
    </source>
</evidence>
<feature type="transmembrane region" description="Helical" evidence="6">
    <location>
        <begin position="662"/>
        <end position="685"/>
    </location>
</feature>
<evidence type="ECO:0000256" key="6">
    <source>
        <dbReference type="SAM" id="Phobius"/>
    </source>
</evidence>
<evidence type="ECO:0000256" key="2">
    <source>
        <dbReference type="ARBA" id="ARBA00022475"/>
    </source>
</evidence>
<evidence type="ECO:0000313" key="8">
    <source>
        <dbReference type="EMBL" id="GAA2600670.1"/>
    </source>
</evidence>
<dbReference type="InterPro" id="IPR050545">
    <property type="entry name" value="Mycobact_MmpL"/>
</dbReference>
<feature type="transmembrane region" description="Helical" evidence="6">
    <location>
        <begin position="172"/>
        <end position="191"/>
    </location>
</feature>
<dbReference type="EMBL" id="BAAATD010000004">
    <property type="protein sequence ID" value="GAA2600670.1"/>
    <property type="molecule type" value="Genomic_DNA"/>
</dbReference>
<feature type="transmembrane region" description="Helical" evidence="6">
    <location>
        <begin position="578"/>
        <end position="599"/>
    </location>
</feature>
<feature type="transmembrane region" description="Helical" evidence="6">
    <location>
        <begin position="196"/>
        <end position="217"/>
    </location>
</feature>
<dbReference type="SUPFAM" id="SSF82866">
    <property type="entry name" value="Multidrug efflux transporter AcrB transmembrane domain"/>
    <property type="match status" value="2"/>
</dbReference>
<accession>A0ABN3PSX4</accession>
<dbReference type="PANTHER" id="PTHR33406">
    <property type="entry name" value="MEMBRANE PROTEIN MJ1562-RELATED"/>
    <property type="match status" value="1"/>
</dbReference>
<dbReference type="Gene3D" id="1.20.1640.10">
    <property type="entry name" value="Multidrug efflux transporter AcrB transmembrane domain"/>
    <property type="match status" value="2"/>
</dbReference>
<comment type="caution">
    <text evidence="8">The sequence shown here is derived from an EMBL/GenBank/DDBJ whole genome shotgun (WGS) entry which is preliminary data.</text>
</comment>
<dbReference type="InterPro" id="IPR004869">
    <property type="entry name" value="MMPL_dom"/>
</dbReference>
<proteinExistence type="predicted"/>
<feature type="transmembrane region" description="Helical" evidence="6">
    <location>
        <begin position="629"/>
        <end position="650"/>
    </location>
</feature>
<name>A0ABN3PSX4_9ACTN</name>
<feature type="domain" description="Membrane transport protein MMPL" evidence="7">
    <location>
        <begin position="71"/>
        <end position="361"/>
    </location>
</feature>
<comment type="subcellular location">
    <subcellularLocation>
        <location evidence="1">Cell membrane</location>
        <topology evidence="1">Multi-pass membrane protein</topology>
    </subcellularLocation>
</comment>